<dbReference type="OMA" id="ETYIRYY"/>
<dbReference type="AlphaFoldDB" id="C5DF08"/>
<dbReference type="HOGENOM" id="CLU_066481_0_0_1"/>
<name>C5DF08_LACTC</name>
<keyword evidence="3" id="KW-1185">Reference proteome</keyword>
<evidence type="ECO:0000313" key="2">
    <source>
        <dbReference type="EMBL" id="CAR22763.1"/>
    </source>
</evidence>
<dbReference type="PROSITE" id="PS51354">
    <property type="entry name" value="GLUTAREDOXIN_2"/>
    <property type="match status" value="1"/>
</dbReference>
<dbReference type="Gene3D" id="3.40.30.10">
    <property type="entry name" value="Glutaredoxin"/>
    <property type="match status" value="1"/>
</dbReference>
<accession>C5DF08</accession>
<sequence>MGFRVASGRVSSRSSHAVSCAVALLLILGFVALTSSDTVRLYGSLANARDAEPAASATASAAASGASKHAGSHGRSHSRAEAAAKPSASAEAGPRAVEQIFSDIRLEISDNSGVATRVATRAEIVRSEVVHGPRNYRPPSADFDPAANFQEILSASPVVLFVDSAQDSERLRALLQRDYEVSPAPAVVDLEKHSRGAQLETYIRYYRTKPASATAVPRQPPYLFVNGNSVINSDFQSDIQDLHAQNELLAKLKTVAEGNVMFARNNAPSNS</sequence>
<evidence type="ECO:0000256" key="1">
    <source>
        <dbReference type="SAM" id="MobiDB-lite"/>
    </source>
</evidence>
<dbReference type="GeneID" id="8295441"/>
<dbReference type="Proteomes" id="UP000002036">
    <property type="component" value="Chromosome D"/>
</dbReference>
<dbReference type="eggNOG" id="KOG1752">
    <property type="taxonomic scope" value="Eukaryota"/>
</dbReference>
<dbReference type="KEGG" id="lth:KLTH0D11308g"/>
<dbReference type="STRING" id="559295.C5DF08"/>
<protein>
    <submittedName>
        <fullName evidence="2">KLTH0D11308p</fullName>
    </submittedName>
</protein>
<dbReference type="OrthoDB" id="4035655at2759"/>
<organism evidence="2 3">
    <name type="scientific">Lachancea thermotolerans (strain ATCC 56472 / CBS 6340 / NRRL Y-8284)</name>
    <name type="common">Yeast</name>
    <name type="synonym">Kluyveromyces thermotolerans</name>
    <dbReference type="NCBI Taxonomy" id="559295"/>
    <lineage>
        <taxon>Eukaryota</taxon>
        <taxon>Fungi</taxon>
        <taxon>Dikarya</taxon>
        <taxon>Ascomycota</taxon>
        <taxon>Saccharomycotina</taxon>
        <taxon>Saccharomycetes</taxon>
        <taxon>Saccharomycetales</taxon>
        <taxon>Saccharomycetaceae</taxon>
        <taxon>Lachancea</taxon>
    </lineage>
</organism>
<dbReference type="FunCoup" id="C5DF08">
    <property type="interactions" value="65"/>
</dbReference>
<reference evidence="2 3" key="1">
    <citation type="journal article" date="2009" name="Genome Res.">
        <title>Comparative genomics of protoploid Saccharomycetaceae.</title>
        <authorList>
            <consortium name="The Genolevures Consortium"/>
            <person name="Souciet J.-L."/>
            <person name="Dujon B."/>
            <person name="Gaillardin C."/>
            <person name="Johnston M."/>
            <person name="Baret P.V."/>
            <person name="Cliften P."/>
            <person name="Sherman D.J."/>
            <person name="Weissenbach J."/>
            <person name="Westhof E."/>
            <person name="Wincker P."/>
            <person name="Jubin C."/>
            <person name="Poulain J."/>
            <person name="Barbe V."/>
            <person name="Segurens B."/>
            <person name="Artiguenave F."/>
            <person name="Anthouard V."/>
            <person name="Vacherie B."/>
            <person name="Val M.-E."/>
            <person name="Fulton R.S."/>
            <person name="Minx P."/>
            <person name="Wilson R."/>
            <person name="Durrens P."/>
            <person name="Jean G."/>
            <person name="Marck C."/>
            <person name="Martin T."/>
            <person name="Nikolski M."/>
            <person name="Rolland T."/>
            <person name="Seret M.-L."/>
            <person name="Casaregola S."/>
            <person name="Despons L."/>
            <person name="Fairhead C."/>
            <person name="Fischer G."/>
            <person name="Lafontaine I."/>
            <person name="Leh V."/>
            <person name="Lemaire M."/>
            <person name="de Montigny J."/>
            <person name="Neuveglise C."/>
            <person name="Thierry A."/>
            <person name="Blanc-Lenfle I."/>
            <person name="Bleykasten C."/>
            <person name="Diffels J."/>
            <person name="Fritsch E."/>
            <person name="Frangeul L."/>
            <person name="Goeffon A."/>
            <person name="Jauniaux N."/>
            <person name="Kachouri-Lafond R."/>
            <person name="Payen C."/>
            <person name="Potier S."/>
            <person name="Pribylova L."/>
            <person name="Ozanne C."/>
            <person name="Richard G.-F."/>
            <person name="Sacerdot C."/>
            <person name="Straub M.-L."/>
            <person name="Talla E."/>
        </authorList>
    </citation>
    <scope>NUCLEOTIDE SEQUENCE [LARGE SCALE GENOMIC DNA]</scope>
    <source>
        <strain evidence="3">ATCC 56472 / CBS 6340 / NRRL Y-8284</strain>
    </source>
</reference>
<evidence type="ECO:0000313" key="3">
    <source>
        <dbReference type="Proteomes" id="UP000002036"/>
    </source>
</evidence>
<feature type="compositionally biased region" description="Low complexity" evidence="1">
    <location>
        <begin position="81"/>
        <end position="91"/>
    </location>
</feature>
<dbReference type="RefSeq" id="XP_002553201.1">
    <property type="nucleotide sequence ID" value="XM_002553155.1"/>
</dbReference>
<feature type="compositionally biased region" description="Low complexity" evidence="1">
    <location>
        <begin position="59"/>
        <end position="69"/>
    </location>
</feature>
<dbReference type="EMBL" id="CU928168">
    <property type="protein sequence ID" value="CAR22763.1"/>
    <property type="molecule type" value="Genomic_DNA"/>
</dbReference>
<proteinExistence type="predicted"/>
<dbReference type="InParanoid" id="C5DF08"/>
<feature type="region of interest" description="Disordered" evidence="1">
    <location>
        <begin position="59"/>
        <end position="91"/>
    </location>
</feature>
<gene>
    <name evidence="2" type="ordered locus">KLTH0D11308g</name>
</gene>